<reference evidence="4" key="1">
    <citation type="submission" date="2025-08" db="UniProtKB">
        <authorList>
            <consortium name="RefSeq"/>
        </authorList>
    </citation>
    <scope>IDENTIFICATION</scope>
    <source>
        <tissue evidence="4">Whole body</tissue>
    </source>
</reference>
<dbReference type="PANTHER" id="PTHR19288">
    <property type="entry name" value="4-NITROPHENYLPHOSPHATASE-RELATED"/>
    <property type="match status" value="1"/>
</dbReference>
<evidence type="ECO:0000256" key="2">
    <source>
        <dbReference type="PIRNR" id="PIRNR000915"/>
    </source>
</evidence>
<dbReference type="InterPro" id="IPR006357">
    <property type="entry name" value="HAD-SF_hydro_IIA"/>
</dbReference>
<dbReference type="NCBIfam" id="TIGR01460">
    <property type="entry name" value="HAD-SF-IIA"/>
    <property type="match status" value="1"/>
</dbReference>
<accession>A0ABM1HVH4</accession>
<evidence type="ECO:0000256" key="1">
    <source>
        <dbReference type="ARBA" id="ARBA00022801"/>
    </source>
</evidence>
<sequence>MSTKHLTSLSKETFQSFLNSIDVVLSDCDGVLWRENEVVPGSPEVVNKFKELGKQFFYITNNNTRTRPEFVEKCKKLGFEATIDKIVCTSFLAAIYLKEKQFNKKAYIVGSLAIGKELEEVNIKHLGVGPDVMEGDELDLVKNFKPDPDVGAVIVGFDKYFSYPKLLKATTYLADPNVHFIGTNCDTDRPSPNTNKFPGSGCFIRTIEEASNRSAIMIGKPETFLREYIIKTYNLNPERTLMIGDNLKTDILLGKRCGFKTLLVLSGVTTKSDIESLIELDQVKDDLVVPDYYTDQLSDVISLLSNN</sequence>
<protein>
    <submittedName>
        <fullName evidence="4">Phosphoglycolate phosphatase-like</fullName>
    </submittedName>
</protein>
<dbReference type="GeneID" id="107064127"/>
<keyword evidence="1 2" id="KW-0378">Hydrolase</keyword>
<dbReference type="SUPFAM" id="SSF56784">
    <property type="entry name" value="HAD-like"/>
    <property type="match status" value="1"/>
</dbReference>
<dbReference type="PIRSF" id="PIRSF000915">
    <property type="entry name" value="PGP-type_phosphatase"/>
    <property type="match status" value="1"/>
</dbReference>
<dbReference type="Pfam" id="PF13242">
    <property type="entry name" value="Hydrolase_like"/>
    <property type="match status" value="1"/>
</dbReference>
<dbReference type="Pfam" id="PF13344">
    <property type="entry name" value="Hydrolase_6"/>
    <property type="match status" value="1"/>
</dbReference>
<dbReference type="Proteomes" id="UP000694924">
    <property type="component" value="Unplaced"/>
</dbReference>
<organism evidence="3 4">
    <name type="scientific">Polistes dominula</name>
    <name type="common">European paper wasp</name>
    <name type="synonym">Vespa dominula</name>
    <dbReference type="NCBI Taxonomy" id="743375"/>
    <lineage>
        <taxon>Eukaryota</taxon>
        <taxon>Metazoa</taxon>
        <taxon>Ecdysozoa</taxon>
        <taxon>Arthropoda</taxon>
        <taxon>Hexapoda</taxon>
        <taxon>Insecta</taxon>
        <taxon>Pterygota</taxon>
        <taxon>Neoptera</taxon>
        <taxon>Endopterygota</taxon>
        <taxon>Hymenoptera</taxon>
        <taxon>Apocrita</taxon>
        <taxon>Aculeata</taxon>
        <taxon>Vespoidea</taxon>
        <taxon>Vespidae</taxon>
        <taxon>Polistinae</taxon>
        <taxon>Polistini</taxon>
        <taxon>Polistes</taxon>
    </lineage>
</organism>
<dbReference type="InterPro" id="IPR006349">
    <property type="entry name" value="PGP_euk"/>
</dbReference>
<evidence type="ECO:0000313" key="3">
    <source>
        <dbReference type="Proteomes" id="UP000694924"/>
    </source>
</evidence>
<dbReference type="Gene3D" id="3.40.50.1000">
    <property type="entry name" value="HAD superfamily/HAD-like"/>
    <property type="match status" value="2"/>
</dbReference>
<keyword evidence="3" id="KW-1185">Reference proteome</keyword>
<comment type="similarity">
    <text evidence="2">Belongs to the HAD-like hydrolase superfamily.</text>
</comment>
<dbReference type="InterPro" id="IPR036412">
    <property type="entry name" value="HAD-like_sf"/>
</dbReference>
<dbReference type="RefSeq" id="XP_015171961.1">
    <property type="nucleotide sequence ID" value="XM_015316475.1"/>
</dbReference>
<dbReference type="NCBIfam" id="TIGR01452">
    <property type="entry name" value="PGP_euk"/>
    <property type="match status" value="1"/>
</dbReference>
<evidence type="ECO:0000313" key="4">
    <source>
        <dbReference type="RefSeq" id="XP_015171961.1"/>
    </source>
</evidence>
<gene>
    <name evidence="4" type="primary">LOC107064127</name>
</gene>
<name>A0ABM1HVH4_POLDO</name>
<dbReference type="PANTHER" id="PTHR19288:SF93">
    <property type="entry name" value="FI11325P-RELATED"/>
    <property type="match status" value="1"/>
</dbReference>
<dbReference type="InterPro" id="IPR023214">
    <property type="entry name" value="HAD_sf"/>
</dbReference>
<proteinExistence type="inferred from homology"/>